<feature type="transmembrane region" description="Helical" evidence="1">
    <location>
        <begin position="358"/>
        <end position="378"/>
    </location>
</feature>
<keyword evidence="1" id="KW-0812">Transmembrane</keyword>
<dbReference type="EMBL" id="CP098023">
    <property type="protein sequence ID" value="WKD50105.1"/>
    <property type="molecule type" value="Genomic_DNA"/>
</dbReference>
<dbReference type="PIRSF" id="PIRSF004548">
    <property type="entry name" value="CreD"/>
    <property type="match status" value="1"/>
</dbReference>
<feature type="transmembrane region" description="Helical" evidence="1">
    <location>
        <begin position="390"/>
        <end position="407"/>
    </location>
</feature>
<sequence>MNRVLAFKLGAIALLILLLLIPLHMIGGMIDERQQYQRGVLQDIARSSSYSQQILGPILVQPYVKTVKQWKTNEQTGKRYEEEREVSGHLYFLPERFAFDADMTTERRARGIYEALLYHSDSKVSGMFQIPPRLGLGDDLDTYRLGVPFLSVGISDIRGIRNGLQLQLNGQTLPFAPGSGAPIVGSGIHAKLPALDREGGQPLEFAFDLKLQGTEHLRLVPVGRDSQVMLSGDWPHPSFFGEFLPNRRQVDTSGFTAEWQTSFFATNLEEVLQQCGYSSECQALLQRSFGVSFLDPVNQYLKTDRAIKYALLFLALTFATFFLFEILKRLAVHPVQYALVGLALALFYLLLLSLSEHIAFAKAYVLSAAACVGLIGFYTSSVLHSWRRGLGFALLLAALYGLLYGLLSAEDYALLMGSLLVFGVLGCTMVLTRKLNWYSVGRSASQDKKS</sequence>
<proteinExistence type="predicted"/>
<feature type="transmembrane region" description="Helical" evidence="1">
    <location>
        <begin position="334"/>
        <end position="352"/>
    </location>
</feature>
<keyword evidence="3" id="KW-1185">Reference proteome</keyword>
<dbReference type="PANTHER" id="PTHR30092">
    <property type="entry name" value="INNER MEMBRANE PROTEIN CRED"/>
    <property type="match status" value="1"/>
</dbReference>
<protein>
    <submittedName>
        <fullName evidence="2">Cell envelope integrity protein CreD</fullName>
    </submittedName>
</protein>
<gene>
    <name evidence="2" type="primary">creD</name>
    <name evidence="2" type="ORF">M8T91_01360</name>
</gene>
<dbReference type="NCBIfam" id="NF008712">
    <property type="entry name" value="PRK11715.1-1"/>
    <property type="match status" value="1"/>
</dbReference>
<dbReference type="Pfam" id="PF06123">
    <property type="entry name" value="CreD"/>
    <property type="match status" value="1"/>
</dbReference>
<keyword evidence="1" id="KW-1133">Transmembrane helix</keyword>
<keyword evidence="1" id="KW-0472">Membrane</keyword>
<organism evidence="2 3">
    <name type="scientific">Microbulbifer spongiae</name>
    <dbReference type="NCBI Taxonomy" id="2944933"/>
    <lineage>
        <taxon>Bacteria</taxon>
        <taxon>Pseudomonadati</taxon>
        <taxon>Pseudomonadota</taxon>
        <taxon>Gammaproteobacteria</taxon>
        <taxon>Cellvibrionales</taxon>
        <taxon>Microbulbiferaceae</taxon>
        <taxon>Microbulbifer</taxon>
    </lineage>
</organism>
<name>A0ABY9EFF7_9GAMM</name>
<dbReference type="PANTHER" id="PTHR30092:SF0">
    <property type="entry name" value="INNER MEMBRANE PROTEIN CRED"/>
    <property type="match status" value="1"/>
</dbReference>
<feature type="transmembrane region" description="Helical" evidence="1">
    <location>
        <begin position="306"/>
        <end position="327"/>
    </location>
</feature>
<evidence type="ECO:0000313" key="3">
    <source>
        <dbReference type="Proteomes" id="UP001321520"/>
    </source>
</evidence>
<reference evidence="2 3" key="1">
    <citation type="submission" date="2022-05" db="EMBL/GenBank/DDBJ databases">
        <title>Microbulbifer sp. nov., isolated from sponge.</title>
        <authorList>
            <person name="Gao L."/>
        </authorList>
    </citation>
    <scope>NUCLEOTIDE SEQUENCE [LARGE SCALE GENOMIC DNA]</scope>
    <source>
        <strain evidence="2 3">MI-G</strain>
    </source>
</reference>
<dbReference type="Proteomes" id="UP001321520">
    <property type="component" value="Chromosome"/>
</dbReference>
<evidence type="ECO:0000256" key="1">
    <source>
        <dbReference type="SAM" id="Phobius"/>
    </source>
</evidence>
<accession>A0ABY9EFF7</accession>
<dbReference type="InterPro" id="IPR010364">
    <property type="entry name" value="Uncharacterised_IM_CreD"/>
</dbReference>
<evidence type="ECO:0000313" key="2">
    <source>
        <dbReference type="EMBL" id="WKD50105.1"/>
    </source>
</evidence>
<dbReference type="RefSeq" id="WP_301416087.1">
    <property type="nucleotide sequence ID" value="NZ_CP098023.1"/>
</dbReference>
<feature type="transmembrane region" description="Helical" evidence="1">
    <location>
        <begin position="413"/>
        <end position="432"/>
    </location>
</feature>